<protein>
    <recommendedName>
        <fullName evidence="2 4">GPI inositol-deacylase</fullName>
        <ecNumber evidence="4">3.1.-.-</ecNumber>
    </recommendedName>
</protein>
<comment type="subcellular location">
    <subcellularLocation>
        <location evidence="4">Endoplasmic reticulum membrane</location>
    </subcellularLocation>
</comment>
<dbReference type="Gene3D" id="3.40.50.1820">
    <property type="entry name" value="alpha/beta hydrolase"/>
    <property type="match status" value="1"/>
</dbReference>
<dbReference type="Gene3D" id="2.130.10.10">
    <property type="entry name" value="YVTN repeat-like/Quinoprotein amine dehydrogenase"/>
    <property type="match status" value="3"/>
</dbReference>
<proteinExistence type="inferred from homology"/>
<dbReference type="RefSeq" id="XP_062654521.1">
    <property type="nucleotide sequence ID" value="XM_062804846.1"/>
</dbReference>
<dbReference type="InterPro" id="IPR027417">
    <property type="entry name" value="P-loop_NTPase"/>
</dbReference>
<dbReference type="PANTHER" id="PTHR10039">
    <property type="entry name" value="AMELOGENIN"/>
    <property type="match status" value="1"/>
</dbReference>
<evidence type="ECO:0000256" key="5">
    <source>
        <dbReference type="SAM" id="MobiDB-lite"/>
    </source>
</evidence>
<keyword evidence="4" id="KW-0653">Protein transport</keyword>
<comment type="function">
    <text evidence="1 4">Involved in inositol deacylation of GPI-anchored proteins which plays important roles in the quality control and ER-associated degradation of GPI-anchored proteins.</text>
</comment>
<dbReference type="InterPro" id="IPR029058">
    <property type="entry name" value="AB_hydrolase_fold"/>
</dbReference>
<name>A0AAE0H6T1_9PEZI</name>
<dbReference type="InterPro" id="IPR015943">
    <property type="entry name" value="WD40/YVTN_repeat-like_dom_sf"/>
</dbReference>
<evidence type="ECO:0000256" key="1">
    <source>
        <dbReference type="ARBA" id="ARBA00003496"/>
    </source>
</evidence>
<evidence type="ECO:0000313" key="9">
    <source>
        <dbReference type="EMBL" id="KAK3291007.1"/>
    </source>
</evidence>
<keyword evidence="3" id="KW-0677">Repeat</keyword>
<dbReference type="Gene3D" id="3.40.50.300">
    <property type="entry name" value="P-loop containing nucleotide triphosphate hydrolases"/>
    <property type="match status" value="1"/>
</dbReference>
<dbReference type="InterPro" id="IPR054471">
    <property type="entry name" value="GPIID_WHD"/>
</dbReference>
<dbReference type="Pfam" id="PF22939">
    <property type="entry name" value="WHD_GPIID"/>
    <property type="match status" value="1"/>
</dbReference>
<evidence type="ECO:0000256" key="2">
    <source>
        <dbReference type="ARBA" id="ARBA00015856"/>
    </source>
</evidence>
<dbReference type="GO" id="GO:0016788">
    <property type="term" value="F:hydrolase activity, acting on ester bonds"/>
    <property type="evidence" value="ECO:0007669"/>
    <property type="project" value="InterPro"/>
</dbReference>
<dbReference type="SUPFAM" id="SSF52540">
    <property type="entry name" value="P-loop containing nucleoside triphosphate hydrolases"/>
    <property type="match status" value="1"/>
</dbReference>
<evidence type="ECO:0000259" key="7">
    <source>
        <dbReference type="Pfam" id="PF22939"/>
    </source>
</evidence>
<evidence type="ECO:0000256" key="3">
    <source>
        <dbReference type="ARBA" id="ARBA00022737"/>
    </source>
</evidence>
<feature type="domain" description="GPI inositol-deacylase PGAP1-like alpha/beta" evidence="6">
    <location>
        <begin position="150"/>
        <end position="203"/>
    </location>
</feature>
<dbReference type="PANTHER" id="PTHR10039:SF16">
    <property type="entry name" value="GPI INOSITOL-DEACYLASE"/>
    <property type="match status" value="1"/>
</dbReference>
<dbReference type="Pfam" id="PF24883">
    <property type="entry name" value="NPHP3_N"/>
    <property type="match status" value="1"/>
</dbReference>
<dbReference type="SUPFAM" id="SSF53474">
    <property type="entry name" value="alpha/beta-Hydrolases"/>
    <property type="match status" value="1"/>
</dbReference>
<reference evidence="9" key="2">
    <citation type="submission" date="2023-06" db="EMBL/GenBank/DDBJ databases">
        <authorList>
            <consortium name="Lawrence Berkeley National Laboratory"/>
            <person name="Haridas S."/>
            <person name="Hensen N."/>
            <person name="Bonometti L."/>
            <person name="Westerberg I."/>
            <person name="Brannstrom I.O."/>
            <person name="Guillou S."/>
            <person name="Cros-Aarteil S."/>
            <person name="Calhoun S."/>
            <person name="Kuo A."/>
            <person name="Mondo S."/>
            <person name="Pangilinan J."/>
            <person name="Riley R."/>
            <person name="Labutti K."/>
            <person name="Andreopoulos B."/>
            <person name="Lipzen A."/>
            <person name="Chen C."/>
            <person name="Yanf M."/>
            <person name="Daum C."/>
            <person name="Ng V."/>
            <person name="Clum A."/>
            <person name="Steindorff A."/>
            <person name="Ohm R."/>
            <person name="Martin F."/>
            <person name="Silar P."/>
            <person name="Natvig D."/>
            <person name="Lalanne C."/>
            <person name="Gautier V."/>
            <person name="Ament-Velasquez S.L."/>
            <person name="Kruys A."/>
            <person name="Hutchinson M.I."/>
            <person name="Powell A.J."/>
            <person name="Barry K."/>
            <person name="Miller A.N."/>
            <person name="Grigoriev I.V."/>
            <person name="Debuchy R."/>
            <person name="Gladieux P."/>
            <person name="Thoren M.H."/>
            <person name="Johannesson H."/>
        </authorList>
    </citation>
    <scope>NUCLEOTIDE SEQUENCE</scope>
    <source>
        <strain evidence="9">CBS 168.71</strain>
    </source>
</reference>
<dbReference type="InterPro" id="IPR056884">
    <property type="entry name" value="NPHP3-like_N"/>
</dbReference>
<evidence type="ECO:0000256" key="4">
    <source>
        <dbReference type="RuleBase" id="RU365011"/>
    </source>
</evidence>
<dbReference type="EC" id="3.1.-.-" evidence="4"/>
<dbReference type="InterPro" id="IPR011047">
    <property type="entry name" value="Quinoprotein_ADH-like_sf"/>
</dbReference>
<accession>A0AAE0H6T1</accession>
<keyword evidence="4" id="KW-0472">Membrane</keyword>
<sequence length="1673" mass="183668">MVIKLKADQKQPRRNLFSSFLARSGAGVRSETSSNSATLPLSSVESRKDDLKGPIGLTTIHELPASREVTADIIFIHGLGGGSRKTWCYSSDPDHYWPQSWLPGDKDFIGVRIHVFGYKGDWLERRESILGIHDFGQSLLSALLNHPSIRRADTRIILVGHSMGGCVAKKAYILARQDPAAADIARRVHSMFFLATPHRGSDMAAILESMLAVGWGKKPFLGDLTPNSTVLSAINDTFRHFAPELRLWSFYETVPMRGVGFISRIVVDKHSGTLGYPKEEITAMDADHRQVCKFESPADPNYKLLRNALATAVDLIRATSRSGQGQLSQAHLSPRESREKVSAFLEIRDTPERDLDSLQSLKEPGSCQWFTERPSFRSWEAGVSPDIFWLIGRPGAGKSVLASHAVEYLRTSNRYCSFFIFKLTRSETSTLHHCFRSLAFQMAMQDDTVKRAILQLAQGGISWDETNEISVWRMLFTNCISKLPSVVQHFWVLDGIDECPGFNTLFGKRLLASLPRGLRLLATSRGLGEIERGLESIGPTGVTRKMLSEADTFEDIKLFTTTALSTLAQLQSVEAREYMCEKIVKKSHGSFLWTRLVLQDLAGAWTKEAMDDVLDRLEGHTRNMLLTKSLLTWVVLACRPLTVDELTAAINLDTNETLQTPMKAIPELSGQLLFIDESQQVHVIHETVREFLVSVKDAGVALSVDVRDAHTRLGTLLLKYVCGEAPKPQGARATSKGYHSWVFEKPSVPGRPISTSLMDYACRFFSEHICLGNTKDSQVVDGMCAFFNSDSLLSWIQYIVTKGNLTPIVRTALNLRAYLNVRFDHISTSDEVARVLHDQTTEVMHIAAKFQQQLLSCPSAIYRLIPSLCPPDSMIFRTFCKAPRSSLSLQYDVKGLPPRSWDDCVARVDFAKGRPLTVRYGDSHFAVGLSTGEIIVYDASSSQIVQQLQHPGAVELLESSWGDGLLVSCSTNNLVAWDIKAGTILYSCPLRSRPLAVMSLGTEGILCASERCELTKWSLNSGEHESISWVNIDQYSQTQSHNHLWDTQHKIPISRPSRADFLSTYDGSLLALGYQNAPVFIWDALEVQVVGTVGQEMIPTAGVDCMVFHPNVEIPVLLVAYQPGDLCVYDYNTMETHARRRRTYATAIAGSPHGRTIVVGNAQGAIEVFDLDFSGTRTAILTLIYRSSHPLDDTIRSIALSADGLRFVDVRNRQGRVWAPMGLVRQRSNGEADQRTNIATEMELPELRAAPEISNAGGELSITSPLVPSADGSVIVAGKSDGDVVLFSTADAREILVLYQHTGKSSVISVALVESRNLVISANDAGRVLVAETTTSLSRLASMGARAESNETYIVCNRLFGGGAVSSLMVNGPGDRVLVNGRFAAELWELPSGEAFRLNATGRTNDGCSAQTLPGCSIAVPPTGNDGTATIPQFSFQHPANPDWFVLVTGHIARIYAWADFSELTGQQGIWLARDPPQPSSDSDKTSNRLGSSALSKSSYHLGPGFVVELFREAPLAPPRLYRWPSTAFNPFSEITMVRPTVEPLLESVSPTAIAVLGTIGSATVMFLDVDLWVCSVNLEPGATGPALPSRGFNRKSMSTGTERNSPIQRHFFALSEWRTASGDLRCTVVVPPVRVGAGGGRSRDVVACAAGNRVVVFQGGFQFSEDYANSAV</sequence>
<feature type="domain" description="Nephrocystin 3-like N-terminal" evidence="8">
    <location>
        <begin position="365"/>
        <end position="525"/>
    </location>
</feature>
<evidence type="ECO:0000259" key="8">
    <source>
        <dbReference type="Pfam" id="PF24883"/>
    </source>
</evidence>
<organism evidence="9 10">
    <name type="scientific">Chaetomium fimeti</name>
    <dbReference type="NCBI Taxonomy" id="1854472"/>
    <lineage>
        <taxon>Eukaryota</taxon>
        <taxon>Fungi</taxon>
        <taxon>Dikarya</taxon>
        <taxon>Ascomycota</taxon>
        <taxon>Pezizomycotina</taxon>
        <taxon>Sordariomycetes</taxon>
        <taxon>Sordariomycetidae</taxon>
        <taxon>Sordariales</taxon>
        <taxon>Chaetomiaceae</taxon>
        <taxon>Chaetomium</taxon>
    </lineage>
</organism>
<evidence type="ECO:0000259" key="6">
    <source>
        <dbReference type="Pfam" id="PF07819"/>
    </source>
</evidence>
<comment type="caution">
    <text evidence="9">The sequence shown here is derived from an EMBL/GenBank/DDBJ whole genome shotgun (WGS) entry which is preliminary data.</text>
</comment>
<dbReference type="Proteomes" id="UP001278766">
    <property type="component" value="Unassembled WGS sequence"/>
</dbReference>
<dbReference type="SUPFAM" id="SSF50998">
    <property type="entry name" value="Quinoprotein alcohol dehydrogenase-like"/>
    <property type="match status" value="1"/>
</dbReference>
<evidence type="ECO:0000313" key="10">
    <source>
        <dbReference type="Proteomes" id="UP001278766"/>
    </source>
</evidence>
<keyword evidence="4" id="KW-0813">Transport</keyword>
<keyword evidence="4" id="KW-0378">Hydrolase</keyword>
<dbReference type="EMBL" id="JAUEPN010000011">
    <property type="protein sequence ID" value="KAK3291007.1"/>
    <property type="molecule type" value="Genomic_DNA"/>
</dbReference>
<gene>
    <name evidence="9" type="ORF">B0H64DRAFT_411125</name>
</gene>
<dbReference type="GO" id="GO:0005789">
    <property type="term" value="C:endoplasmic reticulum membrane"/>
    <property type="evidence" value="ECO:0007669"/>
    <property type="project" value="UniProtKB-SubCell"/>
</dbReference>
<dbReference type="GeneID" id="87841794"/>
<dbReference type="GO" id="GO:0015031">
    <property type="term" value="P:protein transport"/>
    <property type="evidence" value="ECO:0007669"/>
    <property type="project" value="UniProtKB-KW"/>
</dbReference>
<feature type="domain" description="GPI inositol-deacylase winged helix" evidence="7">
    <location>
        <begin position="619"/>
        <end position="694"/>
    </location>
</feature>
<keyword evidence="10" id="KW-1185">Reference proteome</keyword>
<feature type="region of interest" description="Disordered" evidence="5">
    <location>
        <begin position="1471"/>
        <end position="1492"/>
    </location>
</feature>
<reference evidence="9" key="1">
    <citation type="journal article" date="2023" name="Mol. Phylogenet. Evol.">
        <title>Genome-scale phylogeny and comparative genomics of the fungal order Sordariales.</title>
        <authorList>
            <person name="Hensen N."/>
            <person name="Bonometti L."/>
            <person name="Westerberg I."/>
            <person name="Brannstrom I.O."/>
            <person name="Guillou S."/>
            <person name="Cros-Aarteil S."/>
            <person name="Calhoun S."/>
            <person name="Haridas S."/>
            <person name="Kuo A."/>
            <person name="Mondo S."/>
            <person name="Pangilinan J."/>
            <person name="Riley R."/>
            <person name="LaButti K."/>
            <person name="Andreopoulos B."/>
            <person name="Lipzen A."/>
            <person name="Chen C."/>
            <person name="Yan M."/>
            <person name="Daum C."/>
            <person name="Ng V."/>
            <person name="Clum A."/>
            <person name="Steindorff A."/>
            <person name="Ohm R.A."/>
            <person name="Martin F."/>
            <person name="Silar P."/>
            <person name="Natvig D.O."/>
            <person name="Lalanne C."/>
            <person name="Gautier V."/>
            <person name="Ament-Velasquez S.L."/>
            <person name="Kruys A."/>
            <person name="Hutchinson M.I."/>
            <person name="Powell A.J."/>
            <person name="Barry K."/>
            <person name="Miller A.N."/>
            <person name="Grigoriev I.V."/>
            <person name="Debuchy R."/>
            <person name="Gladieux P."/>
            <person name="Hiltunen Thoren M."/>
            <person name="Johannesson H."/>
        </authorList>
    </citation>
    <scope>NUCLEOTIDE SEQUENCE</scope>
    <source>
        <strain evidence="9">CBS 168.71</strain>
    </source>
</reference>
<dbReference type="Pfam" id="PF07819">
    <property type="entry name" value="PGAP1"/>
    <property type="match status" value="1"/>
</dbReference>
<dbReference type="InterPro" id="IPR012908">
    <property type="entry name" value="PGAP1-ab_dom-like"/>
</dbReference>
<keyword evidence="4" id="KW-0256">Endoplasmic reticulum</keyword>
<comment type="similarity">
    <text evidence="4">Belongs to the GPI inositol-deacylase family.</text>
</comment>